<keyword evidence="3" id="KW-1185">Reference proteome</keyword>
<keyword evidence="1" id="KW-0472">Membrane</keyword>
<evidence type="ECO:0000313" key="3">
    <source>
        <dbReference type="Proteomes" id="UP000320735"/>
    </source>
</evidence>
<keyword evidence="1" id="KW-1133">Transmembrane helix</keyword>
<protein>
    <submittedName>
        <fullName evidence="2">Uncharacterized protein</fullName>
    </submittedName>
</protein>
<feature type="transmembrane region" description="Helical" evidence="1">
    <location>
        <begin position="12"/>
        <end position="28"/>
    </location>
</feature>
<dbReference type="EMBL" id="SJPP01000003">
    <property type="protein sequence ID" value="TWU06825.1"/>
    <property type="molecule type" value="Genomic_DNA"/>
</dbReference>
<feature type="transmembrane region" description="Helical" evidence="1">
    <location>
        <begin position="98"/>
        <end position="118"/>
    </location>
</feature>
<dbReference type="AlphaFoldDB" id="A0A5C6B3F8"/>
<proteinExistence type="predicted"/>
<dbReference type="RefSeq" id="WP_146373672.1">
    <property type="nucleotide sequence ID" value="NZ_SJPP01000003.1"/>
</dbReference>
<feature type="transmembrane region" description="Helical" evidence="1">
    <location>
        <begin position="63"/>
        <end position="86"/>
    </location>
</feature>
<dbReference type="OrthoDB" id="291702at2"/>
<gene>
    <name evidence="2" type="ORF">CA54_52250</name>
</gene>
<organism evidence="2 3">
    <name type="scientific">Symmachiella macrocystis</name>
    <dbReference type="NCBI Taxonomy" id="2527985"/>
    <lineage>
        <taxon>Bacteria</taxon>
        <taxon>Pseudomonadati</taxon>
        <taxon>Planctomycetota</taxon>
        <taxon>Planctomycetia</taxon>
        <taxon>Planctomycetales</taxon>
        <taxon>Planctomycetaceae</taxon>
        <taxon>Symmachiella</taxon>
    </lineage>
</organism>
<comment type="caution">
    <text evidence="2">The sequence shown here is derived from an EMBL/GenBank/DDBJ whole genome shotgun (WGS) entry which is preliminary data.</text>
</comment>
<accession>A0A5C6B3F8</accession>
<dbReference type="Proteomes" id="UP000320735">
    <property type="component" value="Unassembled WGS sequence"/>
</dbReference>
<sequence>MRHLFRGEPEMVIRAAPWLISFGILVALVSTRMVFAPVITALFAISLGASGRTFEQWRTDRGLWMLAGLFFLMNCGFYVLITVGQLSDILGAARAFDLVLFIDFTIGTTLLVAQIKFLKYVGRENWKISREKDVV</sequence>
<name>A0A5C6B3F8_9PLAN</name>
<reference evidence="2 3" key="1">
    <citation type="submission" date="2019-02" db="EMBL/GenBank/DDBJ databases">
        <title>Deep-cultivation of Planctomycetes and their phenomic and genomic characterization uncovers novel biology.</title>
        <authorList>
            <person name="Wiegand S."/>
            <person name="Jogler M."/>
            <person name="Boedeker C."/>
            <person name="Pinto D."/>
            <person name="Vollmers J."/>
            <person name="Rivas-Marin E."/>
            <person name="Kohn T."/>
            <person name="Peeters S.H."/>
            <person name="Heuer A."/>
            <person name="Rast P."/>
            <person name="Oberbeckmann S."/>
            <person name="Bunk B."/>
            <person name="Jeske O."/>
            <person name="Meyerdierks A."/>
            <person name="Storesund J.E."/>
            <person name="Kallscheuer N."/>
            <person name="Luecker S."/>
            <person name="Lage O.M."/>
            <person name="Pohl T."/>
            <person name="Merkel B.J."/>
            <person name="Hornburger P."/>
            <person name="Mueller R.-W."/>
            <person name="Bruemmer F."/>
            <person name="Labrenz M."/>
            <person name="Spormann A.M."/>
            <person name="Op Den Camp H."/>
            <person name="Overmann J."/>
            <person name="Amann R."/>
            <person name="Jetten M.S.M."/>
            <person name="Mascher T."/>
            <person name="Medema M.H."/>
            <person name="Devos D.P."/>
            <person name="Kaster A.-K."/>
            <person name="Ovreas L."/>
            <person name="Rohde M."/>
            <person name="Galperin M.Y."/>
            <person name="Jogler C."/>
        </authorList>
    </citation>
    <scope>NUCLEOTIDE SEQUENCE [LARGE SCALE GENOMIC DNA]</scope>
    <source>
        <strain evidence="2 3">CA54</strain>
    </source>
</reference>
<evidence type="ECO:0000313" key="2">
    <source>
        <dbReference type="EMBL" id="TWU06825.1"/>
    </source>
</evidence>
<keyword evidence="1" id="KW-0812">Transmembrane</keyword>
<evidence type="ECO:0000256" key="1">
    <source>
        <dbReference type="SAM" id="Phobius"/>
    </source>
</evidence>
<feature type="transmembrane region" description="Helical" evidence="1">
    <location>
        <begin position="34"/>
        <end position="51"/>
    </location>
</feature>